<accession>A0AAW2PVV4</accession>
<dbReference type="AlphaFoldDB" id="A0AAW2PVV4"/>
<dbReference type="PANTHER" id="PTHR31871">
    <property type="entry name" value="OS02G0137100 PROTEIN"/>
    <property type="match status" value="1"/>
</dbReference>
<protein>
    <submittedName>
        <fullName evidence="1">Uncharacterized protein</fullName>
    </submittedName>
</protein>
<dbReference type="InterPro" id="IPR006476">
    <property type="entry name" value="CHP01589_pln"/>
</dbReference>
<proteinExistence type="predicted"/>
<dbReference type="Pfam" id="PF09713">
    <property type="entry name" value="A_thal_3526"/>
    <property type="match status" value="1"/>
</dbReference>
<dbReference type="PANTHER" id="PTHR31871:SF1">
    <property type="entry name" value="HISTIDINE-TRNA LIGASE"/>
    <property type="match status" value="1"/>
</dbReference>
<dbReference type="NCBIfam" id="TIGR01589">
    <property type="entry name" value="A_thal_3526"/>
    <property type="match status" value="1"/>
</dbReference>
<reference evidence="1" key="2">
    <citation type="journal article" date="2024" name="Plant">
        <title>Genomic evolution and insights into agronomic trait innovations of Sesamum species.</title>
        <authorList>
            <person name="Miao H."/>
            <person name="Wang L."/>
            <person name="Qu L."/>
            <person name="Liu H."/>
            <person name="Sun Y."/>
            <person name="Le M."/>
            <person name="Wang Q."/>
            <person name="Wei S."/>
            <person name="Zheng Y."/>
            <person name="Lin W."/>
            <person name="Duan Y."/>
            <person name="Cao H."/>
            <person name="Xiong S."/>
            <person name="Wang X."/>
            <person name="Wei L."/>
            <person name="Li C."/>
            <person name="Ma Q."/>
            <person name="Ju M."/>
            <person name="Zhao R."/>
            <person name="Li G."/>
            <person name="Mu C."/>
            <person name="Tian Q."/>
            <person name="Mei H."/>
            <person name="Zhang T."/>
            <person name="Gao T."/>
            <person name="Zhang H."/>
        </authorList>
    </citation>
    <scope>NUCLEOTIDE SEQUENCE</scope>
    <source>
        <strain evidence="1">G01</strain>
    </source>
</reference>
<comment type="caution">
    <text evidence="1">The sequence shown here is derived from an EMBL/GenBank/DDBJ whole genome shotgun (WGS) entry which is preliminary data.</text>
</comment>
<sequence length="451" mass="49953">MPFSSIKTQRSLSPVRDAVGGAHLSLLFGIPAVDVCTSSGKSVPEATGIDMLYVVDYKLYLFWEQRISSWNWGKHSSTWGTRPVAAAHHFIPLQKIDSLFNLAAGEKAKEFQDEEEMNLKMENRELETLIGGKPYSPDDLLDSVFGLTRNIGADVQNLIERCLQLYMSQKEVVSTLLHQAKIEPGFTELVWQKLEAENQEFFRAYHLRLIVKDQILRFNQLLERQVQLMRQISQTGVVSIPMSNGSQIHSIHNSSAYQAPQSAIQSIKPENMHQTISGIPNVYTNGTSSMQPCMQIAVNTDSHGGRIDLPANMLLAQSSNTGMMQGLNGGMIKTEGGYAGDSAVMFCGENNLLEARNAIGEASISPFSGGESSSQVLNENMLEPETNSFGFLGQIPRNFSLSDLTADFSNSTDILESYSRSPFLGTDPNFLDSHIREQQDTLGRLDYIRGL</sequence>
<evidence type="ECO:0000313" key="1">
    <source>
        <dbReference type="EMBL" id="KAL0359612.1"/>
    </source>
</evidence>
<name>A0AAW2PVV4_9LAMI</name>
<reference evidence="1" key="1">
    <citation type="submission" date="2020-06" db="EMBL/GenBank/DDBJ databases">
        <authorList>
            <person name="Li T."/>
            <person name="Hu X."/>
            <person name="Zhang T."/>
            <person name="Song X."/>
            <person name="Zhang H."/>
            <person name="Dai N."/>
            <person name="Sheng W."/>
            <person name="Hou X."/>
            <person name="Wei L."/>
        </authorList>
    </citation>
    <scope>NUCLEOTIDE SEQUENCE</scope>
    <source>
        <strain evidence="1">G01</strain>
        <tissue evidence="1">Leaf</tissue>
    </source>
</reference>
<gene>
    <name evidence="1" type="ORF">Sangu_0810600</name>
</gene>
<dbReference type="EMBL" id="JACGWK010000004">
    <property type="protein sequence ID" value="KAL0359612.1"/>
    <property type="molecule type" value="Genomic_DNA"/>
</dbReference>
<organism evidence="1">
    <name type="scientific">Sesamum angustifolium</name>
    <dbReference type="NCBI Taxonomy" id="2727405"/>
    <lineage>
        <taxon>Eukaryota</taxon>
        <taxon>Viridiplantae</taxon>
        <taxon>Streptophyta</taxon>
        <taxon>Embryophyta</taxon>
        <taxon>Tracheophyta</taxon>
        <taxon>Spermatophyta</taxon>
        <taxon>Magnoliopsida</taxon>
        <taxon>eudicotyledons</taxon>
        <taxon>Gunneridae</taxon>
        <taxon>Pentapetalae</taxon>
        <taxon>asterids</taxon>
        <taxon>lamiids</taxon>
        <taxon>Lamiales</taxon>
        <taxon>Pedaliaceae</taxon>
        <taxon>Sesamum</taxon>
    </lineage>
</organism>